<evidence type="ECO:0000256" key="1">
    <source>
        <dbReference type="SAM" id="MobiDB-lite"/>
    </source>
</evidence>
<dbReference type="AlphaFoldDB" id="A0AAV2GMB8"/>
<dbReference type="EMBL" id="OZ034822">
    <property type="protein sequence ID" value="CAL1411936.1"/>
    <property type="molecule type" value="Genomic_DNA"/>
</dbReference>
<evidence type="ECO:0000313" key="3">
    <source>
        <dbReference type="Proteomes" id="UP001497516"/>
    </source>
</evidence>
<evidence type="ECO:0000313" key="2">
    <source>
        <dbReference type="EMBL" id="CAL1411936.1"/>
    </source>
</evidence>
<dbReference type="Proteomes" id="UP001497516">
    <property type="component" value="Chromosome 9"/>
</dbReference>
<feature type="region of interest" description="Disordered" evidence="1">
    <location>
        <begin position="26"/>
        <end position="49"/>
    </location>
</feature>
<protein>
    <submittedName>
        <fullName evidence="2">Uncharacterized protein</fullName>
    </submittedName>
</protein>
<feature type="region of interest" description="Disordered" evidence="1">
    <location>
        <begin position="105"/>
        <end position="133"/>
    </location>
</feature>
<proteinExistence type="predicted"/>
<keyword evidence="3" id="KW-1185">Reference proteome</keyword>
<name>A0AAV2GMB8_9ROSI</name>
<accession>A0AAV2GMB8</accession>
<organism evidence="2 3">
    <name type="scientific">Linum trigynum</name>
    <dbReference type="NCBI Taxonomy" id="586398"/>
    <lineage>
        <taxon>Eukaryota</taxon>
        <taxon>Viridiplantae</taxon>
        <taxon>Streptophyta</taxon>
        <taxon>Embryophyta</taxon>
        <taxon>Tracheophyta</taxon>
        <taxon>Spermatophyta</taxon>
        <taxon>Magnoliopsida</taxon>
        <taxon>eudicotyledons</taxon>
        <taxon>Gunneridae</taxon>
        <taxon>Pentapetalae</taxon>
        <taxon>rosids</taxon>
        <taxon>fabids</taxon>
        <taxon>Malpighiales</taxon>
        <taxon>Linaceae</taxon>
        <taxon>Linum</taxon>
    </lineage>
</organism>
<sequence length="133" mass="14957">MEVNGTGRAKYPAMSQITRPGIRAFGRQEGRRGPGHRAKISDQFSGPRLGIKPFTTTLRFNIPGRAPEIPDRGLRLRIAACWFLRERRLIFEGFRVLGRQSVYLERESDEPDSSSALDRSSSPLEPGLSLEKC</sequence>
<reference evidence="2 3" key="1">
    <citation type="submission" date="2024-04" db="EMBL/GenBank/DDBJ databases">
        <authorList>
            <person name="Fracassetti M."/>
        </authorList>
    </citation>
    <scope>NUCLEOTIDE SEQUENCE [LARGE SCALE GENOMIC DNA]</scope>
</reference>
<gene>
    <name evidence="2" type="ORF">LTRI10_LOCUS51264</name>
</gene>
<feature type="compositionally biased region" description="Low complexity" evidence="1">
    <location>
        <begin position="113"/>
        <end position="133"/>
    </location>
</feature>